<proteinExistence type="predicted"/>
<dbReference type="AlphaFoldDB" id="A0A2I1F1N4"/>
<evidence type="ECO:0000313" key="2">
    <source>
        <dbReference type="Proteomes" id="UP000232722"/>
    </source>
</evidence>
<gene>
    <name evidence="1" type="ORF">RhiirA5_397614</name>
</gene>
<dbReference type="EMBL" id="LLXJ01000321">
    <property type="protein sequence ID" value="PKC11259.1"/>
    <property type="molecule type" value="Genomic_DNA"/>
</dbReference>
<accession>A0A2I1F1N4</accession>
<reference evidence="1 2" key="2">
    <citation type="submission" date="2017-09" db="EMBL/GenBank/DDBJ databases">
        <title>Extensive intraspecific genome diversity in a model arbuscular mycorrhizal fungus.</title>
        <authorList>
            <person name="Chen E.C."/>
            <person name="Morin E."/>
            <person name="Beaudet D."/>
            <person name="Noel J."/>
            <person name="Ndikumana S."/>
            <person name="Charron P."/>
            <person name="St-Onge C."/>
            <person name="Giorgi J."/>
            <person name="Grigoriev I.V."/>
            <person name="Roux C."/>
            <person name="Martin F.M."/>
            <person name="Corradi N."/>
        </authorList>
    </citation>
    <scope>NUCLEOTIDE SEQUENCE [LARGE SCALE GENOMIC DNA]</scope>
    <source>
        <strain evidence="1 2">A5</strain>
    </source>
</reference>
<protein>
    <submittedName>
        <fullName evidence="1">Uncharacterized protein</fullName>
    </submittedName>
</protein>
<dbReference type="VEuPathDB" id="FungiDB:RhiirA1_539001"/>
<dbReference type="Proteomes" id="UP000232722">
    <property type="component" value="Unassembled WGS sequence"/>
</dbReference>
<reference evidence="1 2" key="1">
    <citation type="submission" date="2016-04" db="EMBL/GenBank/DDBJ databases">
        <title>Genome analyses suggest a sexual origin of heterokaryosis in a supposedly ancient asexual fungus.</title>
        <authorList>
            <person name="Ropars J."/>
            <person name="Sedzielewska K."/>
            <person name="Noel J."/>
            <person name="Charron P."/>
            <person name="Farinelli L."/>
            <person name="Marton T."/>
            <person name="Kruger M."/>
            <person name="Pelin A."/>
            <person name="Brachmann A."/>
            <person name="Corradi N."/>
        </authorList>
    </citation>
    <scope>NUCLEOTIDE SEQUENCE [LARGE SCALE GENOMIC DNA]</scope>
    <source>
        <strain evidence="1 2">A5</strain>
    </source>
</reference>
<name>A0A2I1F1N4_9GLOM</name>
<organism evidence="1 2">
    <name type="scientific">Rhizophagus irregularis</name>
    <dbReference type="NCBI Taxonomy" id="588596"/>
    <lineage>
        <taxon>Eukaryota</taxon>
        <taxon>Fungi</taxon>
        <taxon>Fungi incertae sedis</taxon>
        <taxon>Mucoromycota</taxon>
        <taxon>Glomeromycotina</taxon>
        <taxon>Glomeromycetes</taxon>
        <taxon>Glomerales</taxon>
        <taxon>Glomeraceae</taxon>
        <taxon>Rhizophagus</taxon>
    </lineage>
</organism>
<comment type="caution">
    <text evidence="1">The sequence shown here is derived from an EMBL/GenBank/DDBJ whole genome shotgun (WGS) entry which is preliminary data.</text>
</comment>
<evidence type="ECO:0000313" key="1">
    <source>
        <dbReference type="EMBL" id="PKC11259.1"/>
    </source>
</evidence>
<sequence>MSYARVEELEQKNTELEARLALLEQGISDYNIYVVANNDVIMTSLIVYSLKKRCANNVCLLVPATPNEFIFLNVTVKDDLASLIVESIINPRFQANCNYVVGEQFIAHTFLGHIYQVFNKD</sequence>